<dbReference type="RefSeq" id="WP_126422981.1">
    <property type="nucleotide sequence ID" value="NZ_AP019367.1"/>
</dbReference>
<accession>A0A3G9JZT7</accession>
<name>A0A3G9JZT7_9ACTN</name>
<dbReference type="KEGG" id="pcat:Pcatena_14200"/>
<dbReference type="GeneID" id="88849563"/>
<evidence type="ECO:0000313" key="1">
    <source>
        <dbReference type="EMBL" id="BBH50833.1"/>
    </source>
</evidence>
<dbReference type="Proteomes" id="UP000273154">
    <property type="component" value="Chromosome"/>
</dbReference>
<dbReference type="OrthoDB" id="9794935at2"/>
<organism evidence="1 2">
    <name type="scientific">Parolsenella catena</name>
    <dbReference type="NCBI Taxonomy" id="2003188"/>
    <lineage>
        <taxon>Bacteria</taxon>
        <taxon>Bacillati</taxon>
        <taxon>Actinomycetota</taxon>
        <taxon>Coriobacteriia</taxon>
        <taxon>Coriobacteriales</taxon>
        <taxon>Atopobiaceae</taxon>
        <taxon>Parolsenella</taxon>
    </lineage>
</organism>
<proteinExistence type="predicted"/>
<reference evidence="2" key="1">
    <citation type="submission" date="2018-11" db="EMBL/GenBank/DDBJ databases">
        <title>Comparative genomics of Parolsenella catena and Libanicoccus massiliensis: Reclassification of Libanicoccus massiliensis as Parolsenella massiliensis comb. nov.</title>
        <authorList>
            <person name="Sakamoto M."/>
            <person name="Ikeyama N."/>
            <person name="Murakami T."/>
            <person name="Mori H."/>
            <person name="Yuki M."/>
            <person name="Ohkuma M."/>
        </authorList>
    </citation>
    <scope>NUCLEOTIDE SEQUENCE [LARGE SCALE GENOMIC DNA]</scope>
    <source>
        <strain evidence="2">JCM 31932</strain>
    </source>
</reference>
<dbReference type="AlphaFoldDB" id="A0A3G9JZT7"/>
<sequence>MFRPMRRTKRAISDENAKRLLEQGRRAVLAVNGDDGYPCASAAVFGARLGSAHDNWTEQLTNTASQACLLAASPLA</sequence>
<evidence type="ECO:0000313" key="2">
    <source>
        <dbReference type="Proteomes" id="UP000273154"/>
    </source>
</evidence>
<gene>
    <name evidence="1" type="ORF">Pcatena_14200</name>
</gene>
<dbReference type="EMBL" id="AP019367">
    <property type="protein sequence ID" value="BBH50833.1"/>
    <property type="molecule type" value="Genomic_DNA"/>
</dbReference>
<keyword evidence="2" id="KW-1185">Reference proteome</keyword>
<protein>
    <submittedName>
        <fullName evidence="1">Uncharacterized protein</fullName>
    </submittedName>
</protein>
<dbReference type="SUPFAM" id="SSF50475">
    <property type="entry name" value="FMN-binding split barrel"/>
    <property type="match status" value="1"/>
</dbReference>